<feature type="transmembrane region" description="Helical" evidence="2">
    <location>
        <begin position="54"/>
        <end position="74"/>
    </location>
</feature>
<keyword evidence="2" id="KW-0472">Membrane</keyword>
<dbReference type="PANTHER" id="PTHR22943">
    <property type="entry name" value="7-TRANSMEMBRANE DOMAIN RECEPTOR C.ELEGANS"/>
    <property type="match status" value="1"/>
</dbReference>
<keyword evidence="4" id="KW-1185">Reference proteome</keyword>
<proteinExistence type="predicted"/>
<feature type="transmembrane region" description="Helical" evidence="2">
    <location>
        <begin position="309"/>
        <end position="329"/>
    </location>
</feature>
<evidence type="ECO:0000256" key="1">
    <source>
        <dbReference type="SAM" id="MobiDB-lite"/>
    </source>
</evidence>
<feature type="region of interest" description="Disordered" evidence="1">
    <location>
        <begin position="377"/>
        <end position="397"/>
    </location>
</feature>
<comment type="caution">
    <text evidence="3">The sequence shown here is derived from an EMBL/GenBank/DDBJ whole genome shotgun (WGS) entry which is preliminary data.</text>
</comment>
<name>A0AAD4QW10_9BILA</name>
<dbReference type="PANTHER" id="PTHR22943:SF248">
    <property type="entry name" value="SEVEN TM RECEPTOR"/>
    <property type="match status" value="1"/>
</dbReference>
<dbReference type="InterPro" id="IPR019421">
    <property type="entry name" value="7TM_GPCR_serpentine_rcpt_Srd"/>
</dbReference>
<dbReference type="EMBL" id="JAKKPZ010000614">
    <property type="protein sequence ID" value="KAI1693534.1"/>
    <property type="molecule type" value="Genomic_DNA"/>
</dbReference>
<organism evidence="3 4">
    <name type="scientific">Ditylenchus destructor</name>
    <dbReference type="NCBI Taxonomy" id="166010"/>
    <lineage>
        <taxon>Eukaryota</taxon>
        <taxon>Metazoa</taxon>
        <taxon>Ecdysozoa</taxon>
        <taxon>Nematoda</taxon>
        <taxon>Chromadorea</taxon>
        <taxon>Rhabditida</taxon>
        <taxon>Tylenchina</taxon>
        <taxon>Tylenchomorpha</taxon>
        <taxon>Sphaerularioidea</taxon>
        <taxon>Anguinidae</taxon>
        <taxon>Anguininae</taxon>
        <taxon>Ditylenchus</taxon>
    </lineage>
</organism>
<dbReference type="SUPFAM" id="SSF81321">
    <property type="entry name" value="Family A G protein-coupled receptor-like"/>
    <property type="match status" value="1"/>
</dbReference>
<evidence type="ECO:0000313" key="4">
    <source>
        <dbReference type="Proteomes" id="UP001201812"/>
    </source>
</evidence>
<sequence>MATSSDEAAALHISENNWFFAKFLCLVAFALLIEFFVLYAILYKSPPAMHTYKCFLALNTFWDVLITLHTGFLFEPQEQCCNVQRIEELGGQAVMGTLRGLLVSSFGRFGAHTTFAMLVFLITAFCLTQLYSLLYRYSVLLQNKRVQELIVSKAGVAAFLTTLIVLGSFFGYTAFFCVEMPSDITELVLNDNADSLSNESLAWSHWLWRVDTTIYIIDLNRVHNRRAIALALANLVLFNFASLLLIVLIVIRLKRCAVRLSRRTYKLHRQLTGLLAVQLGAPLFLMGLPIGLVLLTDLKLDLGNNFHQYWAYVTALFAPSNSFITLFFIPPYRAFVCRLIGRACCCKRFIEEQKKRILAAASSTVIPNVHDAARTNERKRRDGVGDLSHPNSPNFVV</sequence>
<evidence type="ECO:0000313" key="3">
    <source>
        <dbReference type="EMBL" id="KAI1693534.1"/>
    </source>
</evidence>
<evidence type="ECO:0000256" key="2">
    <source>
        <dbReference type="SAM" id="Phobius"/>
    </source>
</evidence>
<feature type="transmembrane region" description="Helical" evidence="2">
    <location>
        <begin position="271"/>
        <end position="294"/>
    </location>
</feature>
<protein>
    <submittedName>
        <fullName evidence="3">Serpentine type 7TM GPCR chemoreceptor srd domain-containing protein</fullName>
    </submittedName>
</protein>
<keyword evidence="2" id="KW-1133">Transmembrane helix</keyword>
<dbReference type="Pfam" id="PF10317">
    <property type="entry name" value="7TM_GPCR_Srd"/>
    <property type="match status" value="1"/>
</dbReference>
<accession>A0AAD4QW10</accession>
<reference evidence="3" key="1">
    <citation type="submission" date="2022-01" db="EMBL/GenBank/DDBJ databases">
        <title>Genome Sequence Resource for Two Populations of Ditylenchus destructor, the Migratory Endoparasitic Phytonematode.</title>
        <authorList>
            <person name="Zhang H."/>
            <person name="Lin R."/>
            <person name="Xie B."/>
        </authorList>
    </citation>
    <scope>NUCLEOTIDE SEQUENCE</scope>
    <source>
        <strain evidence="3">BazhouSP</strain>
    </source>
</reference>
<dbReference type="Proteomes" id="UP001201812">
    <property type="component" value="Unassembled WGS sequence"/>
</dbReference>
<dbReference type="AlphaFoldDB" id="A0AAD4QW10"/>
<keyword evidence="2" id="KW-0812">Transmembrane</keyword>
<feature type="transmembrane region" description="Helical" evidence="2">
    <location>
        <begin position="109"/>
        <end position="134"/>
    </location>
</feature>
<gene>
    <name evidence="3" type="ORF">DdX_20606</name>
</gene>
<feature type="transmembrane region" description="Helical" evidence="2">
    <location>
        <begin position="20"/>
        <end position="42"/>
    </location>
</feature>
<feature type="transmembrane region" description="Helical" evidence="2">
    <location>
        <begin position="154"/>
        <end position="175"/>
    </location>
</feature>
<feature type="transmembrane region" description="Helical" evidence="2">
    <location>
        <begin position="227"/>
        <end position="251"/>
    </location>
</feature>